<evidence type="ECO:0000313" key="1">
    <source>
        <dbReference type="EMBL" id="KAJ9122842.1"/>
    </source>
</evidence>
<name>A0ACC2XFY5_9TREE</name>
<reference evidence="1" key="1">
    <citation type="submission" date="2023-04" db="EMBL/GenBank/DDBJ databases">
        <title>Draft Genome sequencing of Naganishia species isolated from polar environments using Oxford Nanopore Technology.</title>
        <authorList>
            <person name="Leo P."/>
            <person name="Venkateswaran K."/>
        </authorList>
    </citation>
    <scope>NUCLEOTIDE SEQUENCE</scope>
    <source>
        <strain evidence="1">DBVPG 5303</strain>
    </source>
</reference>
<accession>A0ACC2XFY5</accession>
<gene>
    <name evidence="1" type="ORF">QFC24_003878</name>
</gene>
<dbReference type="Proteomes" id="UP001234202">
    <property type="component" value="Unassembled WGS sequence"/>
</dbReference>
<protein>
    <submittedName>
        <fullName evidence="1">Uncharacterized protein</fullName>
    </submittedName>
</protein>
<comment type="caution">
    <text evidence="1">The sequence shown here is derived from an EMBL/GenBank/DDBJ whole genome shotgun (WGS) entry which is preliminary data.</text>
</comment>
<sequence length="83" mass="9372">MSQQEERRIAAGRMGNVKDTSIMTLKQANTYKEQLKMEMKAKGADVSKLNGDAFEDLTDLQNMDFHFVSVVPIIFSIRSSIES</sequence>
<dbReference type="EMBL" id="JASBWV010000013">
    <property type="protein sequence ID" value="KAJ9122842.1"/>
    <property type="molecule type" value="Genomic_DNA"/>
</dbReference>
<keyword evidence="2" id="KW-1185">Reference proteome</keyword>
<evidence type="ECO:0000313" key="2">
    <source>
        <dbReference type="Proteomes" id="UP001234202"/>
    </source>
</evidence>
<proteinExistence type="predicted"/>
<organism evidence="1 2">
    <name type="scientific">Naganishia onofrii</name>
    <dbReference type="NCBI Taxonomy" id="1851511"/>
    <lineage>
        <taxon>Eukaryota</taxon>
        <taxon>Fungi</taxon>
        <taxon>Dikarya</taxon>
        <taxon>Basidiomycota</taxon>
        <taxon>Agaricomycotina</taxon>
        <taxon>Tremellomycetes</taxon>
        <taxon>Filobasidiales</taxon>
        <taxon>Filobasidiaceae</taxon>
        <taxon>Naganishia</taxon>
    </lineage>
</organism>